<dbReference type="SUPFAM" id="SSF51069">
    <property type="entry name" value="Carbonic anhydrase"/>
    <property type="match status" value="1"/>
</dbReference>
<keyword evidence="7" id="KW-1133">Transmembrane helix</keyword>
<dbReference type="SMART" id="SM01057">
    <property type="entry name" value="Carb_anhydrase"/>
    <property type="match status" value="1"/>
</dbReference>
<dbReference type="eggNOG" id="KOG0382">
    <property type="taxonomic scope" value="Eukaryota"/>
</dbReference>
<name>A0A022PQT7_ERYGU</name>
<keyword evidence="10" id="KW-1185">Reference proteome</keyword>
<comment type="cofactor">
    <cofactor evidence="1 6">
        <name>Zn(2+)</name>
        <dbReference type="ChEBI" id="CHEBI:29105"/>
    </cofactor>
</comment>
<feature type="transmembrane region" description="Helical" evidence="7">
    <location>
        <begin position="9"/>
        <end position="27"/>
    </location>
</feature>
<comment type="similarity">
    <text evidence="6">Belongs to the alpha-carbonic anhydrase family.</text>
</comment>
<evidence type="ECO:0000256" key="3">
    <source>
        <dbReference type="ARBA" id="ARBA00022723"/>
    </source>
</evidence>
<evidence type="ECO:0000256" key="4">
    <source>
        <dbReference type="ARBA" id="ARBA00022833"/>
    </source>
</evidence>
<dbReference type="PhylomeDB" id="A0A022PQT7"/>
<keyword evidence="7" id="KW-0472">Membrane</keyword>
<proteinExistence type="inferred from homology"/>
<dbReference type="InterPro" id="IPR036398">
    <property type="entry name" value="CA_dom_sf"/>
</dbReference>
<dbReference type="Pfam" id="PF00194">
    <property type="entry name" value="Carb_anhydrase"/>
    <property type="match status" value="1"/>
</dbReference>
<dbReference type="KEGG" id="egt:105949449"/>
<dbReference type="EC" id="4.2.1.1" evidence="2 6"/>
<dbReference type="InterPro" id="IPR001148">
    <property type="entry name" value="CA_dom"/>
</dbReference>
<dbReference type="InterPro" id="IPR023561">
    <property type="entry name" value="Carbonic_anhydrase_a-class"/>
</dbReference>
<dbReference type="PANTHER" id="PTHR18952">
    <property type="entry name" value="CARBONIC ANHYDRASE"/>
    <property type="match status" value="1"/>
</dbReference>
<dbReference type="PROSITE" id="PS00162">
    <property type="entry name" value="ALPHA_CA_1"/>
    <property type="match status" value="1"/>
</dbReference>
<dbReference type="OMA" id="DRWHESY"/>
<dbReference type="GO" id="GO:0008270">
    <property type="term" value="F:zinc ion binding"/>
    <property type="evidence" value="ECO:0007669"/>
    <property type="project" value="UniProtKB-UniRule"/>
</dbReference>
<evidence type="ECO:0000256" key="1">
    <source>
        <dbReference type="ARBA" id="ARBA00001947"/>
    </source>
</evidence>
<keyword evidence="4 6" id="KW-0862">Zinc</keyword>
<evidence type="ECO:0000256" key="2">
    <source>
        <dbReference type="ARBA" id="ARBA00012925"/>
    </source>
</evidence>
<keyword evidence="3 6" id="KW-0479">Metal-binding</keyword>
<feature type="domain" description="Alpha-carbonic anhydrase" evidence="8">
    <location>
        <begin position="38"/>
        <end position="270"/>
    </location>
</feature>
<evidence type="ECO:0000256" key="5">
    <source>
        <dbReference type="ARBA" id="ARBA00023239"/>
    </source>
</evidence>
<dbReference type="OrthoDB" id="429145at2759"/>
<comment type="catalytic activity">
    <reaction evidence="6">
        <text>hydrogencarbonate + H(+) = CO2 + H2O</text>
        <dbReference type="Rhea" id="RHEA:10748"/>
        <dbReference type="ChEBI" id="CHEBI:15377"/>
        <dbReference type="ChEBI" id="CHEBI:15378"/>
        <dbReference type="ChEBI" id="CHEBI:16526"/>
        <dbReference type="ChEBI" id="CHEBI:17544"/>
        <dbReference type="EC" id="4.2.1.1"/>
    </reaction>
</comment>
<keyword evidence="5 6" id="KW-0456">Lyase</keyword>
<evidence type="ECO:0000256" key="7">
    <source>
        <dbReference type="SAM" id="Phobius"/>
    </source>
</evidence>
<dbReference type="EMBL" id="KI632325">
    <property type="protein sequence ID" value="EYU18692.1"/>
    <property type="molecule type" value="Genomic_DNA"/>
</dbReference>
<sequence>MSTLKNNNLIVLTLFNYLISSSFLFVANANQREVEDQTSFSYVVGAYNGPENWGNLNFPNWTLCGTGTNQSPINILDNTVVVWPSLWDLNTNYKPALAVIKNRGHDIEVEWRGDAGGVIINGTEYKLEKCHWHIPSEHTINGVRFDMELHAVHMSSEGDIAVVGILYELGPPDSFLARILPYLQAATREGTNIGILEPPEVAFGGREYYRYNGSLTTPPCSENITWTVFKTVRTVSLQQITALSDAVDDGNTGNARPIQELHGRPVYLFEPGIVL</sequence>
<dbReference type="GO" id="GO:0004089">
    <property type="term" value="F:carbonate dehydratase activity"/>
    <property type="evidence" value="ECO:0007669"/>
    <property type="project" value="UniProtKB-UniRule"/>
</dbReference>
<dbReference type="AlphaFoldDB" id="A0A022PQT7"/>
<organism evidence="9 10">
    <name type="scientific">Erythranthe guttata</name>
    <name type="common">Yellow monkey flower</name>
    <name type="synonym">Mimulus guttatus</name>
    <dbReference type="NCBI Taxonomy" id="4155"/>
    <lineage>
        <taxon>Eukaryota</taxon>
        <taxon>Viridiplantae</taxon>
        <taxon>Streptophyta</taxon>
        <taxon>Embryophyta</taxon>
        <taxon>Tracheophyta</taxon>
        <taxon>Spermatophyta</taxon>
        <taxon>Magnoliopsida</taxon>
        <taxon>eudicotyledons</taxon>
        <taxon>Gunneridae</taxon>
        <taxon>Pentapetalae</taxon>
        <taxon>asterids</taxon>
        <taxon>lamiids</taxon>
        <taxon>Lamiales</taxon>
        <taxon>Phrymaceae</taxon>
        <taxon>Erythranthe</taxon>
    </lineage>
</organism>
<protein>
    <recommendedName>
        <fullName evidence="2 6">Carbonic anhydrase</fullName>
        <ecNumber evidence="2 6">4.2.1.1</ecNumber>
    </recommendedName>
</protein>
<keyword evidence="7" id="KW-0812">Transmembrane</keyword>
<evidence type="ECO:0000256" key="6">
    <source>
        <dbReference type="RuleBase" id="RU367011"/>
    </source>
</evidence>
<comment type="function">
    <text evidence="6">Reversible hydration of carbon dioxide.</text>
</comment>
<dbReference type="Gene3D" id="3.10.200.10">
    <property type="entry name" value="Alpha carbonic anhydrase"/>
    <property type="match status" value="1"/>
</dbReference>
<evidence type="ECO:0000313" key="10">
    <source>
        <dbReference type="Proteomes" id="UP000030748"/>
    </source>
</evidence>
<dbReference type="PROSITE" id="PS51144">
    <property type="entry name" value="ALPHA_CA_2"/>
    <property type="match status" value="1"/>
</dbReference>
<accession>A0A022PQT7</accession>
<dbReference type="GO" id="GO:0016836">
    <property type="term" value="F:hydro-lyase activity"/>
    <property type="evidence" value="ECO:0000318"/>
    <property type="project" value="GO_Central"/>
</dbReference>
<dbReference type="InterPro" id="IPR018338">
    <property type="entry name" value="Carbonic_anhydrase_a-class_CS"/>
</dbReference>
<reference evidence="9 10" key="1">
    <citation type="journal article" date="2013" name="Proc. Natl. Acad. Sci. U.S.A.">
        <title>Fine-scale variation in meiotic recombination in Mimulus inferred from population shotgun sequencing.</title>
        <authorList>
            <person name="Hellsten U."/>
            <person name="Wright K.M."/>
            <person name="Jenkins J."/>
            <person name="Shu S."/>
            <person name="Yuan Y."/>
            <person name="Wessler S.R."/>
            <person name="Schmutz J."/>
            <person name="Willis J.H."/>
            <person name="Rokhsar D.S."/>
        </authorList>
    </citation>
    <scope>NUCLEOTIDE SEQUENCE [LARGE SCALE GENOMIC DNA]</scope>
    <source>
        <strain evidence="10">cv. DUN x IM62</strain>
    </source>
</reference>
<evidence type="ECO:0000313" key="9">
    <source>
        <dbReference type="EMBL" id="EYU18692.1"/>
    </source>
</evidence>
<dbReference type="CDD" id="cd03124">
    <property type="entry name" value="alpha_CA_prokaryotic_like"/>
    <property type="match status" value="1"/>
</dbReference>
<dbReference type="InterPro" id="IPR041891">
    <property type="entry name" value="Alpha_CA_prokaryot-like"/>
</dbReference>
<dbReference type="STRING" id="4155.A0A022PQT7"/>
<evidence type="ECO:0000259" key="8">
    <source>
        <dbReference type="PROSITE" id="PS51144"/>
    </source>
</evidence>
<dbReference type="Proteomes" id="UP000030748">
    <property type="component" value="Unassembled WGS sequence"/>
</dbReference>
<dbReference type="PANTHER" id="PTHR18952:SF271">
    <property type="entry name" value="ALPHA CARBONIC ANHYDRASE 4-RELATED"/>
    <property type="match status" value="1"/>
</dbReference>
<gene>
    <name evidence="9" type="ORF">MIMGU_mgv1a011638mg</name>
</gene>